<organism evidence="2 3">
    <name type="scientific">Amycolatopsis japonica</name>
    <dbReference type="NCBI Taxonomy" id="208439"/>
    <lineage>
        <taxon>Bacteria</taxon>
        <taxon>Bacillati</taxon>
        <taxon>Actinomycetota</taxon>
        <taxon>Actinomycetes</taxon>
        <taxon>Pseudonocardiales</taxon>
        <taxon>Pseudonocardiaceae</taxon>
        <taxon>Amycolatopsis</taxon>
        <taxon>Amycolatopsis japonica group</taxon>
    </lineage>
</organism>
<dbReference type="STRING" id="208439.AJAP_18975"/>
<keyword evidence="1" id="KW-1133">Transmembrane helix</keyword>
<evidence type="ECO:0000256" key="1">
    <source>
        <dbReference type="SAM" id="Phobius"/>
    </source>
</evidence>
<keyword evidence="3" id="KW-1185">Reference proteome</keyword>
<evidence type="ECO:0000313" key="3">
    <source>
        <dbReference type="Proteomes" id="UP000028492"/>
    </source>
</evidence>
<dbReference type="HOGENOM" id="CLU_111152_0_2_11"/>
<keyword evidence="1" id="KW-0812">Transmembrane</keyword>
<accession>A0A075UUH0</accession>
<feature type="transmembrane region" description="Helical" evidence="1">
    <location>
        <begin position="140"/>
        <end position="161"/>
    </location>
</feature>
<dbReference type="EMBL" id="CP008953">
    <property type="protein sequence ID" value="AIG76658.1"/>
    <property type="molecule type" value="Genomic_DNA"/>
</dbReference>
<gene>
    <name evidence="2" type="ORF">AJAP_18975</name>
</gene>
<dbReference type="Proteomes" id="UP000028492">
    <property type="component" value="Chromosome"/>
</dbReference>
<evidence type="ECO:0000313" key="2">
    <source>
        <dbReference type="EMBL" id="AIG76658.1"/>
    </source>
</evidence>
<proteinExistence type="predicted"/>
<sequence>MATLSQIVLIAAVITAGLIAGLFYAYTCSVMPGLGRADARTYVTGMREINIAILNGWFALSFGGAPLLAAAAAALHFKAELRPALPWLIAGFALLLVMLIVTMAINVPLNNALEAGFDGDSTDFEALRAKFEGVWERWNLVRTLAAIGGFGALVGGLIAHVRA</sequence>
<feature type="transmembrane region" description="Helical" evidence="1">
    <location>
        <begin position="7"/>
        <end position="26"/>
    </location>
</feature>
<feature type="transmembrane region" description="Helical" evidence="1">
    <location>
        <begin position="84"/>
        <end position="105"/>
    </location>
</feature>
<protein>
    <submittedName>
        <fullName evidence="2">Conserved putative membrane protein</fullName>
    </submittedName>
</protein>
<dbReference type="AlphaFoldDB" id="A0A075UUH0"/>
<reference evidence="2 3" key="1">
    <citation type="journal article" date="2014" name="J. Biotechnol.">
        <title>Complete genome sequence of the actinobacterium Amycolatopsis japonica MG417-CF17(T) (=DSM 44213T) producing (S,S)-N,N'-ethylenediaminedisuccinic acid.</title>
        <authorList>
            <person name="Stegmann E."/>
            <person name="Albersmeier A."/>
            <person name="Spohn M."/>
            <person name="Gert H."/>
            <person name="Weber T."/>
            <person name="Wohlleben W."/>
            <person name="Kalinowski J."/>
            <person name="Ruckert C."/>
        </authorList>
    </citation>
    <scope>NUCLEOTIDE SEQUENCE [LARGE SCALE GENOMIC DNA]</scope>
    <source>
        <strain evidence="3">MG417-CF17 (DSM 44213)</strain>
    </source>
</reference>
<dbReference type="InterPro" id="IPR013901">
    <property type="entry name" value="Anthrone_oxy"/>
</dbReference>
<name>A0A075UUH0_9PSEU</name>
<feature type="transmembrane region" description="Helical" evidence="1">
    <location>
        <begin position="56"/>
        <end position="77"/>
    </location>
</feature>
<dbReference type="KEGG" id="aja:AJAP_18975"/>
<keyword evidence="1" id="KW-0472">Membrane</keyword>
<dbReference type="RefSeq" id="WP_038513438.1">
    <property type="nucleotide sequence ID" value="NZ_CP008953.1"/>
</dbReference>
<dbReference type="Pfam" id="PF08592">
    <property type="entry name" value="Anthrone_oxy"/>
    <property type="match status" value="1"/>
</dbReference>
<dbReference type="eggNOG" id="COG5500">
    <property type="taxonomic scope" value="Bacteria"/>
</dbReference>